<dbReference type="RefSeq" id="WP_176758054.1">
    <property type="nucleotide sequence ID" value="NZ_FMZA01000030.1"/>
</dbReference>
<evidence type="ECO:0000256" key="1">
    <source>
        <dbReference type="SAM" id="Phobius"/>
    </source>
</evidence>
<keyword evidence="1" id="KW-0812">Transmembrane</keyword>
<accession>A0A1G6RQV2</accession>
<feature type="transmembrane region" description="Helical" evidence="1">
    <location>
        <begin position="34"/>
        <end position="54"/>
    </location>
</feature>
<keyword evidence="1" id="KW-1133">Transmembrane helix</keyword>
<organism evidence="2 3">
    <name type="scientific">Melghirimyces thermohalophilus</name>
    <dbReference type="NCBI Taxonomy" id="1236220"/>
    <lineage>
        <taxon>Bacteria</taxon>
        <taxon>Bacillati</taxon>
        <taxon>Bacillota</taxon>
        <taxon>Bacilli</taxon>
        <taxon>Bacillales</taxon>
        <taxon>Thermoactinomycetaceae</taxon>
        <taxon>Melghirimyces</taxon>
    </lineage>
</organism>
<proteinExistence type="predicted"/>
<dbReference type="Proteomes" id="UP000199387">
    <property type="component" value="Unassembled WGS sequence"/>
</dbReference>
<dbReference type="STRING" id="1236220.SAMN04488112_13018"/>
<keyword evidence="1" id="KW-0472">Membrane</keyword>
<name>A0A1G6RQV2_9BACL</name>
<gene>
    <name evidence="2" type="ORF">SAMN04488112_13018</name>
</gene>
<protein>
    <submittedName>
        <fullName evidence="2">Uncharacterized protein</fullName>
    </submittedName>
</protein>
<dbReference type="AlphaFoldDB" id="A0A1G6RQV2"/>
<sequence>MFFSVLYLLTILGILVFSGLTIAAIIRNRPVTRWLAWLAGITLFYILSVWITAIT</sequence>
<reference evidence="2 3" key="1">
    <citation type="submission" date="2016-10" db="EMBL/GenBank/DDBJ databases">
        <authorList>
            <person name="de Groot N.N."/>
        </authorList>
    </citation>
    <scope>NUCLEOTIDE SEQUENCE [LARGE SCALE GENOMIC DNA]</scope>
    <source>
        <strain evidence="2 3">DSM 45514</strain>
    </source>
</reference>
<keyword evidence="3" id="KW-1185">Reference proteome</keyword>
<feature type="transmembrane region" description="Helical" evidence="1">
    <location>
        <begin position="6"/>
        <end position="27"/>
    </location>
</feature>
<evidence type="ECO:0000313" key="3">
    <source>
        <dbReference type="Proteomes" id="UP000199387"/>
    </source>
</evidence>
<evidence type="ECO:0000313" key="2">
    <source>
        <dbReference type="EMBL" id="SDD07032.1"/>
    </source>
</evidence>
<dbReference type="EMBL" id="FMZA01000030">
    <property type="protein sequence ID" value="SDD07032.1"/>
    <property type="molecule type" value="Genomic_DNA"/>
</dbReference>